<dbReference type="Pfam" id="PF07884">
    <property type="entry name" value="VKOR"/>
    <property type="match status" value="1"/>
</dbReference>
<evidence type="ECO:0000313" key="13">
    <source>
        <dbReference type="EMBL" id="TGL62890.1"/>
    </source>
</evidence>
<dbReference type="EMBL" id="RQGF01000015">
    <property type="protein sequence ID" value="TGL62890.1"/>
    <property type="molecule type" value="Genomic_DNA"/>
</dbReference>
<comment type="similarity">
    <text evidence="3">Belongs to the VKOR family.</text>
</comment>
<sequence length="405" mass="43933">MKKLSPSYILAGISSLAAIISFLLIRKYFGGETADGLAQSLCDVVSESGSCSKVSESSISAIRGVPVLGDLPIALFGFAFYGFIAYLFVRSEQKSENKEGYLLLAFYLLVIAFVIDLGLFSASVFYIDAVCGLCAVTWISTLILAGGTFFLIKDYSDKSIKKASSVFQPEGLNLYIIVLLFLAVGQVGGKSFHDSLVDGEHTGVAQIQKQLAEYEKAPVVPIDLPGSSIQGDPNAPITIVKFADFNCGHCMDTSHILKRILRDYPGLVKIVYKNFPLDANCNKLVQSPRPDASSCVAASAAICADKQNKFPLMYEGLYRNTENRIAHSPASVLSLAQQEGLDMNQFRSCLSSPAVRTQINKEVDDAAKVEIHSTPSLFINNKPIRSGTPNEAFLRALIESLIKKV</sequence>
<evidence type="ECO:0000256" key="2">
    <source>
        <dbReference type="ARBA" id="ARBA00005791"/>
    </source>
</evidence>
<dbReference type="PANTHER" id="PTHR13887:SF56">
    <property type="entry name" value="THIOREDOXIN-LIKE REDUCTASE RV2466C"/>
    <property type="match status" value="1"/>
</dbReference>
<dbReference type="InterPro" id="IPR038354">
    <property type="entry name" value="VKOR_sf"/>
</dbReference>
<feature type="transmembrane region" description="Helical" evidence="11">
    <location>
        <begin position="7"/>
        <end position="25"/>
    </location>
</feature>
<feature type="domain" description="Vitamin K epoxide reductase" evidence="12">
    <location>
        <begin position="3"/>
        <end position="152"/>
    </location>
</feature>
<evidence type="ECO:0000259" key="12">
    <source>
        <dbReference type="SMART" id="SM00756"/>
    </source>
</evidence>
<evidence type="ECO:0000313" key="14">
    <source>
        <dbReference type="Proteomes" id="UP000297762"/>
    </source>
</evidence>
<dbReference type="OrthoDB" id="117402at2"/>
<feature type="transmembrane region" description="Helical" evidence="11">
    <location>
        <begin position="71"/>
        <end position="89"/>
    </location>
</feature>
<dbReference type="Gene3D" id="3.40.30.10">
    <property type="entry name" value="Glutaredoxin"/>
    <property type="match status" value="1"/>
</dbReference>
<feature type="transmembrane region" description="Helical" evidence="11">
    <location>
        <begin position="126"/>
        <end position="152"/>
    </location>
</feature>
<evidence type="ECO:0000256" key="7">
    <source>
        <dbReference type="ARBA" id="ARBA00023002"/>
    </source>
</evidence>
<evidence type="ECO:0000256" key="6">
    <source>
        <dbReference type="ARBA" id="ARBA00022989"/>
    </source>
</evidence>
<dbReference type="InterPro" id="IPR012336">
    <property type="entry name" value="Thioredoxin-like_fold"/>
</dbReference>
<dbReference type="SUPFAM" id="SSF52833">
    <property type="entry name" value="Thioredoxin-like"/>
    <property type="match status" value="1"/>
</dbReference>
<organism evidence="13 14">
    <name type="scientific">Leptospira sarikeiensis</name>
    <dbReference type="NCBI Taxonomy" id="2484943"/>
    <lineage>
        <taxon>Bacteria</taxon>
        <taxon>Pseudomonadati</taxon>
        <taxon>Spirochaetota</taxon>
        <taxon>Spirochaetia</taxon>
        <taxon>Leptospirales</taxon>
        <taxon>Leptospiraceae</taxon>
        <taxon>Leptospira</taxon>
    </lineage>
</organism>
<dbReference type="CDD" id="cd12920">
    <property type="entry name" value="VKOR_3"/>
    <property type="match status" value="1"/>
</dbReference>
<dbReference type="RefSeq" id="WP_135649014.1">
    <property type="nucleotide sequence ID" value="NZ_RQGF01000015.1"/>
</dbReference>
<keyword evidence="9" id="KW-1015">Disulfide bond</keyword>
<evidence type="ECO:0000256" key="11">
    <source>
        <dbReference type="SAM" id="Phobius"/>
    </source>
</evidence>
<evidence type="ECO:0000256" key="5">
    <source>
        <dbReference type="ARBA" id="ARBA00022719"/>
    </source>
</evidence>
<dbReference type="Pfam" id="PF13462">
    <property type="entry name" value="Thioredoxin_4"/>
    <property type="match status" value="1"/>
</dbReference>
<comment type="subcellular location">
    <subcellularLocation>
        <location evidence="1">Membrane</location>
        <topology evidence="1">Multi-pass membrane protein</topology>
    </subcellularLocation>
</comment>
<gene>
    <name evidence="13" type="ORF">EHQ64_08250</name>
</gene>
<dbReference type="SMART" id="SM00756">
    <property type="entry name" value="VKc"/>
    <property type="match status" value="1"/>
</dbReference>
<dbReference type="Proteomes" id="UP000297762">
    <property type="component" value="Unassembled WGS sequence"/>
</dbReference>
<protein>
    <submittedName>
        <fullName evidence="13">Protein-disulfide isomerase</fullName>
    </submittedName>
</protein>
<proteinExistence type="inferred from homology"/>
<dbReference type="AlphaFoldDB" id="A0A4R9KA98"/>
<feature type="transmembrane region" description="Helical" evidence="11">
    <location>
        <begin position="172"/>
        <end position="189"/>
    </location>
</feature>
<keyword evidence="13" id="KW-0413">Isomerase</keyword>
<comment type="caution">
    <text evidence="13">The sequence shown here is derived from an EMBL/GenBank/DDBJ whole genome shotgun (WGS) entry which is preliminary data.</text>
</comment>
<comment type="similarity">
    <text evidence="2">Belongs to the thioredoxin family. DsbA subfamily.</text>
</comment>
<keyword evidence="10" id="KW-0676">Redox-active center</keyword>
<dbReference type="PANTHER" id="PTHR13887">
    <property type="entry name" value="GLUTATHIONE S-TRANSFERASE KAPPA"/>
    <property type="match status" value="1"/>
</dbReference>
<dbReference type="GO" id="GO:0016491">
    <property type="term" value="F:oxidoreductase activity"/>
    <property type="evidence" value="ECO:0007669"/>
    <property type="project" value="UniProtKB-KW"/>
</dbReference>
<reference evidence="13" key="1">
    <citation type="journal article" date="2019" name="PLoS Negl. Trop. Dis.">
        <title>Revisiting the worldwide diversity of Leptospira species in the environment.</title>
        <authorList>
            <person name="Vincent A.T."/>
            <person name="Schiettekatte O."/>
            <person name="Bourhy P."/>
            <person name="Veyrier F.J."/>
            <person name="Picardeau M."/>
        </authorList>
    </citation>
    <scope>NUCLEOTIDE SEQUENCE [LARGE SCALE GENOMIC DNA]</scope>
    <source>
        <strain evidence="13">201702455</strain>
    </source>
</reference>
<evidence type="ECO:0000256" key="8">
    <source>
        <dbReference type="ARBA" id="ARBA00023136"/>
    </source>
</evidence>
<dbReference type="InterPro" id="IPR012932">
    <property type="entry name" value="VKOR"/>
</dbReference>
<keyword evidence="4 11" id="KW-0812">Transmembrane</keyword>
<dbReference type="Gene3D" id="1.20.1440.130">
    <property type="entry name" value="VKOR domain"/>
    <property type="match status" value="1"/>
</dbReference>
<dbReference type="GO" id="GO:0016020">
    <property type="term" value="C:membrane"/>
    <property type="evidence" value="ECO:0007669"/>
    <property type="project" value="UniProtKB-SubCell"/>
</dbReference>
<feature type="transmembrane region" description="Helical" evidence="11">
    <location>
        <begin position="101"/>
        <end position="120"/>
    </location>
</feature>
<name>A0A4R9KA98_9LEPT</name>
<keyword evidence="6 11" id="KW-1133">Transmembrane helix</keyword>
<evidence type="ECO:0000256" key="4">
    <source>
        <dbReference type="ARBA" id="ARBA00022692"/>
    </source>
</evidence>
<keyword evidence="5" id="KW-0874">Quinone</keyword>
<keyword evidence="8 11" id="KW-0472">Membrane</keyword>
<keyword evidence="7" id="KW-0560">Oxidoreductase</keyword>
<keyword evidence="14" id="KW-1185">Reference proteome</keyword>
<dbReference type="GO" id="GO:0016853">
    <property type="term" value="F:isomerase activity"/>
    <property type="evidence" value="ECO:0007669"/>
    <property type="project" value="UniProtKB-KW"/>
</dbReference>
<evidence type="ECO:0000256" key="3">
    <source>
        <dbReference type="ARBA" id="ARBA00006214"/>
    </source>
</evidence>
<dbReference type="GO" id="GO:0048038">
    <property type="term" value="F:quinone binding"/>
    <property type="evidence" value="ECO:0007669"/>
    <property type="project" value="UniProtKB-KW"/>
</dbReference>
<dbReference type="InterPro" id="IPR036249">
    <property type="entry name" value="Thioredoxin-like_sf"/>
</dbReference>
<evidence type="ECO:0000256" key="9">
    <source>
        <dbReference type="ARBA" id="ARBA00023157"/>
    </source>
</evidence>
<evidence type="ECO:0000256" key="10">
    <source>
        <dbReference type="ARBA" id="ARBA00023284"/>
    </source>
</evidence>
<accession>A0A4R9KA98</accession>
<evidence type="ECO:0000256" key="1">
    <source>
        <dbReference type="ARBA" id="ARBA00004141"/>
    </source>
</evidence>